<protein>
    <submittedName>
        <fullName evidence="5">Uncharacterized protein</fullName>
    </submittedName>
</protein>
<evidence type="ECO:0000256" key="1">
    <source>
        <dbReference type="ARBA" id="ARBA00004496"/>
    </source>
</evidence>
<dbReference type="InterPro" id="IPR011993">
    <property type="entry name" value="PH-like_dom_sf"/>
</dbReference>
<evidence type="ECO:0000256" key="2">
    <source>
        <dbReference type="ARBA" id="ARBA00008778"/>
    </source>
</evidence>
<dbReference type="InterPro" id="IPR010334">
    <property type="entry name" value="Dcp1"/>
</dbReference>
<keyword evidence="3" id="KW-0963">Cytoplasm</keyword>
<evidence type="ECO:0000313" key="5">
    <source>
        <dbReference type="EMBL" id="KCV72008.1"/>
    </source>
</evidence>
<dbReference type="GO" id="GO:0005737">
    <property type="term" value="C:cytoplasm"/>
    <property type="evidence" value="ECO:0007669"/>
    <property type="project" value="UniProtKB-SubCell"/>
</dbReference>
<gene>
    <name evidence="5" type="ORF">H696_01415</name>
</gene>
<reference evidence="5" key="1">
    <citation type="submission" date="2013-04" db="EMBL/GenBank/DDBJ databases">
        <title>The Genome Sequence of Fonticula alba ATCC 38817.</title>
        <authorList>
            <consortium name="The Broad Institute Genomics Platform"/>
            <person name="Russ C."/>
            <person name="Cuomo C."/>
            <person name="Burger G."/>
            <person name="Gray M.W."/>
            <person name="Holland P.W.H."/>
            <person name="King N."/>
            <person name="Lang F.B.F."/>
            <person name="Roger A.J."/>
            <person name="Ruiz-Trillo I."/>
            <person name="Brown M."/>
            <person name="Walker B."/>
            <person name="Young S."/>
            <person name="Zeng Q."/>
            <person name="Gargeya S."/>
            <person name="Fitzgerald M."/>
            <person name="Haas B."/>
            <person name="Abouelleil A."/>
            <person name="Allen A.W."/>
            <person name="Alvarado L."/>
            <person name="Arachchi H.M."/>
            <person name="Berlin A.M."/>
            <person name="Chapman S.B."/>
            <person name="Gainer-Dewar J."/>
            <person name="Goldberg J."/>
            <person name="Griggs A."/>
            <person name="Gujja S."/>
            <person name="Hansen M."/>
            <person name="Howarth C."/>
            <person name="Imamovic A."/>
            <person name="Ireland A."/>
            <person name="Larimer J."/>
            <person name="McCowan C."/>
            <person name="Murphy C."/>
            <person name="Pearson M."/>
            <person name="Poon T.W."/>
            <person name="Priest M."/>
            <person name="Roberts A."/>
            <person name="Saif S."/>
            <person name="Shea T."/>
            <person name="Sisk P."/>
            <person name="Sykes S."/>
            <person name="Wortman J."/>
            <person name="Nusbaum C."/>
            <person name="Birren B."/>
        </authorList>
    </citation>
    <scope>NUCLEOTIDE SEQUENCE [LARGE SCALE GENOMIC DNA]</scope>
    <source>
        <strain evidence="5">ATCC 38817</strain>
    </source>
</reference>
<dbReference type="Gene3D" id="2.30.29.30">
    <property type="entry name" value="Pleckstrin-homology domain (PH domain)/Phosphotyrosine-binding domain (PTB)"/>
    <property type="match status" value="1"/>
</dbReference>
<organism evidence="5">
    <name type="scientific">Fonticula alba</name>
    <name type="common">Slime mold</name>
    <dbReference type="NCBI Taxonomy" id="691883"/>
    <lineage>
        <taxon>Eukaryota</taxon>
        <taxon>Rotosphaerida</taxon>
        <taxon>Fonticulaceae</taxon>
        <taxon>Fonticula</taxon>
    </lineage>
</organism>
<dbReference type="EMBL" id="KB932202">
    <property type="protein sequence ID" value="KCV72008.1"/>
    <property type="molecule type" value="Genomic_DNA"/>
</dbReference>
<proteinExistence type="inferred from homology"/>
<dbReference type="AlphaFoldDB" id="A0A058ZDK8"/>
<dbReference type="GO" id="GO:0008047">
    <property type="term" value="F:enzyme activator activity"/>
    <property type="evidence" value="ECO:0007669"/>
    <property type="project" value="InterPro"/>
</dbReference>
<feature type="region of interest" description="Disordered" evidence="4">
    <location>
        <begin position="238"/>
        <end position="257"/>
    </location>
</feature>
<feature type="compositionally biased region" description="Low complexity" evidence="4">
    <location>
        <begin position="460"/>
        <end position="474"/>
    </location>
</feature>
<dbReference type="GO" id="GO:0000290">
    <property type="term" value="P:deadenylation-dependent decapping of nuclear-transcribed mRNA"/>
    <property type="evidence" value="ECO:0007669"/>
    <property type="project" value="InterPro"/>
</dbReference>
<feature type="region of interest" description="Disordered" evidence="4">
    <location>
        <begin position="460"/>
        <end position="597"/>
    </location>
</feature>
<evidence type="ECO:0000256" key="4">
    <source>
        <dbReference type="SAM" id="MobiDB-lite"/>
    </source>
</evidence>
<name>A0A058ZDK8_FONAL</name>
<dbReference type="RefSeq" id="XP_009493586.1">
    <property type="nucleotide sequence ID" value="XM_009495311.1"/>
</dbReference>
<accession>A0A058ZDK8</accession>
<feature type="compositionally biased region" description="Basic residues" evidence="4">
    <location>
        <begin position="554"/>
        <end position="565"/>
    </location>
</feature>
<sequence>MSASASYPLASSSSSSLFSLLDGSNILVPVRSNACCTLLESHTLHIRTSFQRAVQCLVPTALRIHDVFAHVAVYFASEGEEDWTYSKIAGPAFLIECKSRQRCLLVLNRRENHCAVFTFPPARGYSPVAFARAKSKAVVKKPIFSQLQVHEELFASLRADLLALPPPQLVPFDYSSIGQASSHRVPPRHSNPSVRTARTRKSTSRNSPADFLPPLLQANDPCGGACKCGVGLFPPVSPESEGTAEADSGSPSPGPQAGMVAGICARNGPVLTPSRSRLLMFAAPPKGVTFNTESTVAGTPRSFPDAYALWTPFAHDVHRLHLALACLHYATPLQPYHAFFSCPKPCGRFPHDGTVETIEPAPFADATAYDREVEEFIRAAGDFLSSDELEAACAQRSLTKAAAAASQRMQYWTSQLSPFLASHQTGQAPASQVTPAAGVSPSPSQGQLVHIPSVTAALVAAQHQAQRAAARRSGSGPGPGDASGPGVPSTVPPGDEPSSEEALLDMPGRVPTKGRDADSRLISPRQSVTYRPSSRHPGPGAGATAAAGGGLQQPRKHAKPKKKKQTKDAPPAGVAAGAGAAAPRKKPHKSGGRPSSE</sequence>
<feature type="region of interest" description="Disordered" evidence="4">
    <location>
        <begin position="179"/>
        <end position="212"/>
    </location>
</feature>
<comment type="subcellular location">
    <subcellularLocation>
        <location evidence="1">Cytoplasm</location>
    </subcellularLocation>
</comment>
<dbReference type="Pfam" id="PF06058">
    <property type="entry name" value="DCP1"/>
    <property type="match status" value="1"/>
</dbReference>
<evidence type="ECO:0000313" key="6">
    <source>
        <dbReference type="Proteomes" id="UP000030693"/>
    </source>
</evidence>
<comment type="similarity">
    <text evidence="2">Belongs to the DCP1 family.</text>
</comment>
<dbReference type="Proteomes" id="UP000030693">
    <property type="component" value="Unassembled WGS sequence"/>
</dbReference>
<keyword evidence="6" id="KW-1185">Reference proteome</keyword>
<dbReference type="GeneID" id="20526140"/>
<feature type="compositionally biased region" description="Low complexity" evidence="4">
    <location>
        <begin position="568"/>
        <end position="582"/>
    </location>
</feature>
<evidence type="ECO:0000256" key="3">
    <source>
        <dbReference type="ARBA" id="ARBA00022490"/>
    </source>
</evidence>
<feature type="region of interest" description="Disordered" evidence="4">
    <location>
        <begin position="426"/>
        <end position="447"/>
    </location>
</feature>